<dbReference type="InterPro" id="IPR007714">
    <property type="entry name" value="CFA20_dom"/>
</dbReference>
<evidence type="ECO:0000313" key="3">
    <source>
        <dbReference type="Proteomes" id="UP001151699"/>
    </source>
</evidence>
<dbReference type="PANTHER" id="PTHR12458">
    <property type="entry name" value="ORF PROTEIN"/>
    <property type="match status" value="1"/>
</dbReference>
<dbReference type="EMBL" id="WJQU01000003">
    <property type="protein sequence ID" value="KAJ6637262.1"/>
    <property type="molecule type" value="Genomic_DNA"/>
</dbReference>
<accession>A0A9Q0RYD5</accession>
<keyword evidence="2" id="KW-0966">Cell projection</keyword>
<dbReference type="Pfam" id="PF05018">
    <property type="entry name" value="CFA20_dom"/>
    <property type="match status" value="1"/>
</dbReference>
<comment type="caution">
    <text evidence="2">The sequence shown here is derived from an EMBL/GenBank/DDBJ whole genome shotgun (WGS) entry which is preliminary data.</text>
</comment>
<gene>
    <name evidence="2" type="primary">Bug22_1</name>
    <name evidence="2" type="ORF">Bhyg_09992</name>
</gene>
<feature type="domain" description="CFA20" evidence="1">
    <location>
        <begin position="1"/>
        <end position="170"/>
    </location>
</feature>
<keyword evidence="2" id="KW-0969">Cilium</keyword>
<sequence>MFRNTFQKGLLSIFYSIGSSPLLIWKTQTKNGHIKRVTDEDLNSLALEIIGSNVATAYITTPIQPTASLAIKLPFIVLIVKNMQKSFSFEVQVLDDQNVLRRFRVSNCHSSTKINNFSTAMPIALSSGWNQIQFNLADFTRRAYNTSYVETVRVQINANIRIRRIFFSDR</sequence>
<protein>
    <submittedName>
        <fullName evidence="2">Cilia- and flagella-associated protein 20</fullName>
    </submittedName>
</protein>
<dbReference type="Proteomes" id="UP001151699">
    <property type="component" value="Chromosome X"/>
</dbReference>
<dbReference type="OrthoDB" id="7486196at2759"/>
<evidence type="ECO:0000259" key="1">
    <source>
        <dbReference type="Pfam" id="PF05018"/>
    </source>
</evidence>
<keyword evidence="2" id="KW-0282">Flagellum</keyword>
<organism evidence="2 3">
    <name type="scientific">Pseudolycoriella hygida</name>
    <dbReference type="NCBI Taxonomy" id="35572"/>
    <lineage>
        <taxon>Eukaryota</taxon>
        <taxon>Metazoa</taxon>
        <taxon>Ecdysozoa</taxon>
        <taxon>Arthropoda</taxon>
        <taxon>Hexapoda</taxon>
        <taxon>Insecta</taxon>
        <taxon>Pterygota</taxon>
        <taxon>Neoptera</taxon>
        <taxon>Endopterygota</taxon>
        <taxon>Diptera</taxon>
        <taxon>Nematocera</taxon>
        <taxon>Sciaroidea</taxon>
        <taxon>Sciaridae</taxon>
        <taxon>Pseudolycoriella</taxon>
    </lineage>
</organism>
<dbReference type="InterPro" id="IPR040441">
    <property type="entry name" value="CFA20/CFAP20DC"/>
</dbReference>
<proteinExistence type="predicted"/>
<dbReference type="AlphaFoldDB" id="A0A9Q0RYD5"/>
<keyword evidence="3" id="KW-1185">Reference proteome</keyword>
<evidence type="ECO:0000313" key="2">
    <source>
        <dbReference type="EMBL" id="KAJ6637262.1"/>
    </source>
</evidence>
<reference evidence="2" key="1">
    <citation type="submission" date="2022-07" db="EMBL/GenBank/DDBJ databases">
        <authorList>
            <person name="Trinca V."/>
            <person name="Uliana J.V.C."/>
            <person name="Torres T.T."/>
            <person name="Ward R.J."/>
            <person name="Monesi N."/>
        </authorList>
    </citation>
    <scope>NUCLEOTIDE SEQUENCE</scope>
    <source>
        <strain evidence="2">HSMRA1968</strain>
        <tissue evidence="2">Whole embryos</tissue>
    </source>
</reference>
<name>A0A9Q0RYD5_9DIPT</name>